<organism evidence="1 2">
    <name type="scientific">Hydrogenophaga pseudoflava</name>
    <name type="common">Pseudomonas carboxydoflava</name>
    <dbReference type="NCBI Taxonomy" id="47421"/>
    <lineage>
        <taxon>Bacteria</taxon>
        <taxon>Pseudomonadati</taxon>
        <taxon>Pseudomonadota</taxon>
        <taxon>Betaproteobacteria</taxon>
        <taxon>Burkholderiales</taxon>
        <taxon>Comamonadaceae</taxon>
        <taxon>Hydrogenophaga</taxon>
    </lineage>
</organism>
<keyword evidence="2" id="KW-1185">Reference proteome</keyword>
<name>A0A4P6X5Q9_HYDPS</name>
<reference evidence="1 2" key="1">
    <citation type="submission" date="2019-03" db="EMBL/GenBank/DDBJ databases">
        <authorList>
            <person name="Sebastian G."/>
            <person name="Baumann P."/>
            <person name="Ruckert C."/>
            <person name="Kalinowski J."/>
            <person name="Nebel B."/>
            <person name="Takors R."/>
            <person name="Blombach B."/>
        </authorList>
    </citation>
    <scope>NUCLEOTIDE SEQUENCE [LARGE SCALE GENOMIC DNA]</scope>
    <source>
        <strain evidence="1 2">DSM 1084</strain>
        <plasmid evidence="1 2">pDSM1084</plasmid>
    </source>
</reference>
<dbReference type="AlphaFoldDB" id="A0A4P6X5Q9"/>
<protein>
    <submittedName>
        <fullName evidence="1">Uncharacterized protein</fullName>
    </submittedName>
</protein>
<dbReference type="EMBL" id="CP037868">
    <property type="protein sequence ID" value="QBM30619.1"/>
    <property type="molecule type" value="Genomic_DNA"/>
</dbReference>
<geneLocation type="plasmid" evidence="1 2">
    <name>pDSM1084</name>
</geneLocation>
<sequence>MGAVDLGINGGAIQYEVALEILGQERQPFMAALRAERAKAEPSSALVRYYEARLAALDELQDSLRTSDTAAVVQILDPKNKLFRS</sequence>
<accession>A0A4P6X5Q9</accession>
<dbReference type="KEGG" id="hpse:HPF_23225"/>
<evidence type="ECO:0000313" key="2">
    <source>
        <dbReference type="Proteomes" id="UP000293912"/>
    </source>
</evidence>
<gene>
    <name evidence="1" type="ORF">HPF_23225</name>
</gene>
<proteinExistence type="predicted"/>
<keyword evidence="1" id="KW-0614">Plasmid</keyword>
<evidence type="ECO:0000313" key="1">
    <source>
        <dbReference type="EMBL" id="QBM30619.1"/>
    </source>
</evidence>
<dbReference type="Proteomes" id="UP000293912">
    <property type="component" value="Plasmid pDSM1084"/>
</dbReference>